<gene>
    <name evidence="1" type="ORF">D0X99_05245</name>
</gene>
<protein>
    <recommendedName>
        <fullName evidence="3">N-acetyltransferase</fullName>
    </recommendedName>
</protein>
<dbReference type="RefSeq" id="WP_119476598.1">
    <property type="nucleotide sequence ID" value="NZ_QXML01000002.1"/>
</dbReference>
<evidence type="ECO:0000313" key="2">
    <source>
        <dbReference type="Proteomes" id="UP000283522"/>
    </source>
</evidence>
<accession>A0A418PUD1</accession>
<sequence>MRKGTLIDQNLVVSLMVRMFKDNPAVVSLIKPGKNIENGIRSLANSTFFQSLHRDGIWISSNEGAVALCFHFNSGKFSFQEFLLDLRFAIKYIGFKRLPGVLAREAYRKKQRPADGNYFYFWFFAALPDAGEAAFELKNGIFDMARKADLPIFTETSVERNQKIYERYGFKTYQIWEVPTTKIKFWFLKWEP</sequence>
<comment type="caution">
    <text evidence="1">The sequence shown here is derived from an EMBL/GenBank/DDBJ whole genome shotgun (WGS) entry which is preliminary data.</text>
</comment>
<evidence type="ECO:0008006" key="3">
    <source>
        <dbReference type="Google" id="ProtNLM"/>
    </source>
</evidence>
<name>A0A418PUD1_9BACT</name>
<proteinExistence type="predicted"/>
<evidence type="ECO:0000313" key="1">
    <source>
        <dbReference type="EMBL" id="RIW17160.1"/>
    </source>
</evidence>
<dbReference type="EMBL" id="QXML01000002">
    <property type="protein sequence ID" value="RIW17160.1"/>
    <property type="molecule type" value="Genomic_DNA"/>
</dbReference>
<dbReference type="OrthoDB" id="1452841at2"/>
<dbReference type="Proteomes" id="UP000283522">
    <property type="component" value="Unassembled WGS sequence"/>
</dbReference>
<keyword evidence="2" id="KW-1185">Reference proteome</keyword>
<dbReference type="AlphaFoldDB" id="A0A418PUD1"/>
<reference evidence="1 2" key="1">
    <citation type="submission" date="2018-09" db="EMBL/GenBank/DDBJ databases">
        <authorList>
            <person name="Wang X."/>
            <person name="Du Z."/>
        </authorList>
    </citation>
    <scope>NUCLEOTIDE SEQUENCE [LARGE SCALE GENOMIC DNA]</scope>
    <source>
        <strain evidence="1 2">N3</strain>
    </source>
</reference>
<organism evidence="1 2">
    <name type="scientific">Algoriphagus lacus</name>
    <dbReference type="NCBI Taxonomy" id="2056311"/>
    <lineage>
        <taxon>Bacteria</taxon>
        <taxon>Pseudomonadati</taxon>
        <taxon>Bacteroidota</taxon>
        <taxon>Cytophagia</taxon>
        <taxon>Cytophagales</taxon>
        <taxon>Cyclobacteriaceae</taxon>
        <taxon>Algoriphagus</taxon>
    </lineage>
</organism>
<dbReference type="Gene3D" id="3.40.630.30">
    <property type="match status" value="1"/>
</dbReference>